<dbReference type="EMBL" id="CAFBLQ010000185">
    <property type="protein sequence ID" value="CAB4881555.1"/>
    <property type="molecule type" value="Genomic_DNA"/>
</dbReference>
<gene>
    <name evidence="1" type="ORF">UFOPK3423_01396</name>
</gene>
<dbReference type="AlphaFoldDB" id="A0A6J7EJN0"/>
<dbReference type="Gene3D" id="1.20.1290.10">
    <property type="entry name" value="AhpD-like"/>
    <property type="match status" value="1"/>
</dbReference>
<accession>A0A6J7EJN0</accession>
<dbReference type="InterPro" id="IPR029032">
    <property type="entry name" value="AhpD-like"/>
</dbReference>
<evidence type="ECO:0000313" key="1">
    <source>
        <dbReference type="EMBL" id="CAB4881555.1"/>
    </source>
</evidence>
<proteinExistence type="predicted"/>
<protein>
    <submittedName>
        <fullName evidence="1">Unannotated protein</fullName>
    </submittedName>
</protein>
<dbReference type="SUPFAM" id="SSF69118">
    <property type="entry name" value="AhpD-like"/>
    <property type="match status" value="1"/>
</dbReference>
<sequence>MTTATRIPLPTTAGVHWYGTEIDEAIDVFSATAVLATSLDPITSEVVRLRCARYHDCRLCQSLRWENALDAGLDEQLARKVDGYETSDLDERLKVALRLTDRVIVDPSLVDEELRADLRAHFTDEQIAEILHDIVKWSFQKVLVALRLDLPVREGLSVLSFDDAGAPSIGAAIEG</sequence>
<name>A0A6J7EJN0_9ZZZZ</name>
<organism evidence="1">
    <name type="scientific">freshwater metagenome</name>
    <dbReference type="NCBI Taxonomy" id="449393"/>
    <lineage>
        <taxon>unclassified sequences</taxon>
        <taxon>metagenomes</taxon>
        <taxon>ecological metagenomes</taxon>
    </lineage>
</organism>
<reference evidence="1" key="1">
    <citation type="submission" date="2020-05" db="EMBL/GenBank/DDBJ databases">
        <authorList>
            <person name="Chiriac C."/>
            <person name="Salcher M."/>
            <person name="Ghai R."/>
            <person name="Kavagutti S V."/>
        </authorList>
    </citation>
    <scope>NUCLEOTIDE SEQUENCE</scope>
</reference>